<dbReference type="InterPro" id="IPR027312">
    <property type="entry name" value="Sda1"/>
</dbReference>
<evidence type="ECO:0000259" key="8">
    <source>
        <dbReference type="Pfam" id="PF05285"/>
    </source>
</evidence>
<dbReference type="GO" id="GO:0015031">
    <property type="term" value="P:protein transport"/>
    <property type="evidence" value="ECO:0007669"/>
    <property type="project" value="UniProtKB-KW"/>
</dbReference>
<feature type="compositionally biased region" description="Acidic residues" evidence="7">
    <location>
        <begin position="533"/>
        <end position="552"/>
    </location>
</feature>
<feature type="region of interest" description="Disordered" evidence="7">
    <location>
        <begin position="273"/>
        <end position="313"/>
    </location>
</feature>
<feature type="compositionally biased region" description="Acidic residues" evidence="7">
    <location>
        <begin position="572"/>
        <end position="587"/>
    </location>
</feature>
<feature type="region of interest" description="Disordered" evidence="7">
    <location>
        <begin position="531"/>
        <end position="613"/>
    </location>
</feature>
<dbReference type="PANTHER" id="PTHR12730">
    <property type="entry name" value="HSDA/SDA1-RELATED"/>
    <property type="match status" value="1"/>
</dbReference>
<evidence type="ECO:0000256" key="3">
    <source>
        <dbReference type="ARBA" id="ARBA00022517"/>
    </source>
</evidence>
<gene>
    <name evidence="11" type="ORF">BD324DRAFT_611443</name>
</gene>
<organism evidence="11 12">
    <name type="scientific">Kockovaella imperatae</name>
    <dbReference type="NCBI Taxonomy" id="4999"/>
    <lineage>
        <taxon>Eukaryota</taxon>
        <taxon>Fungi</taxon>
        <taxon>Dikarya</taxon>
        <taxon>Basidiomycota</taxon>
        <taxon>Agaricomycotina</taxon>
        <taxon>Tremellomycetes</taxon>
        <taxon>Tremellales</taxon>
        <taxon>Cuniculitremaceae</taxon>
        <taxon>Kockovaella</taxon>
    </lineage>
</organism>
<feature type="compositionally biased region" description="Basic and acidic residues" evidence="7">
    <location>
        <begin position="711"/>
        <end position="732"/>
    </location>
</feature>
<dbReference type="Pfam" id="PF05285">
    <property type="entry name" value="SDA1_dom"/>
    <property type="match status" value="1"/>
</dbReference>
<dbReference type="RefSeq" id="XP_021874275.1">
    <property type="nucleotide sequence ID" value="XM_022014269.1"/>
</dbReference>
<evidence type="ECO:0000256" key="7">
    <source>
        <dbReference type="SAM" id="MobiDB-lite"/>
    </source>
</evidence>
<evidence type="ECO:0000259" key="10">
    <source>
        <dbReference type="Pfam" id="PF21638"/>
    </source>
</evidence>
<evidence type="ECO:0000256" key="6">
    <source>
        <dbReference type="RuleBase" id="RU365057"/>
    </source>
</evidence>
<protein>
    <recommendedName>
        <fullName evidence="6">Protein SDA1</fullName>
    </recommendedName>
</protein>
<evidence type="ECO:0000256" key="2">
    <source>
        <dbReference type="ARBA" id="ARBA00022448"/>
    </source>
</evidence>
<feature type="domain" description="SDA1 middle" evidence="8">
    <location>
        <begin position="568"/>
        <end position="724"/>
    </location>
</feature>
<evidence type="ECO:0000256" key="5">
    <source>
        <dbReference type="ARBA" id="ARBA00023242"/>
    </source>
</evidence>
<keyword evidence="12" id="KW-1185">Reference proteome</keyword>
<evidence type="ECO:0000313" key="11">
    <source>
        <dbReference type="EMBL" id="ORX40596.1"/>
    </source>
</evidence>
<feature type="compositionally biased region" description="Basic and acidic residues" evidence="7">
    <location>
        <begin position="273"/>
        <end position="283"/>
    </location>
</feature>
<dbReference type="Proteomes" id="UP000193218">
    <property type="component" value="Unassembled WGS sequence"/>
</dbReference>
<accession>A0A1Y1UT41</accession>
<dbReference type="InParanoid" id="A0A1Y1UT41"/>
<keyword evidence="5 6" id="KW-0539">Nucleus</keyword>
<feature type="region of interest" description="Disordered" evidence="7">
    <location>
        <begin position="485"/>
        <end position="510"/>
    </location>
</feature>
<dbReference type="PANTHER" id="PTHR12730:SF0">
    <property type="entry name" value="PROTEIN SDA1 HOMOLOG"/>
    <property type="match status" value="1"/>
</dbReference>
<evidence type="ECO:0000259" key="9">
    <source>
        <dbReference type="Pfam" id="PF08158"/>
    </source>
</evidence>
<dbReference type="InterPro" id="IPR007949">
    <property type="entry name" value="SDA1_MD"/>
</dbReference>
<dbReference type="InterPro" id="IPR012977">
    <property type="entry name" value="SDA1_N"/>
</dbReference>
<dbReference type="GO" id="GO:0005730">
    <property type="term" value="C:nucleolus"/>
    <property type="evidence" value="ECO:0007669"/>
    <property type="project" value="UniProtKB-SubCell"/>
</dbReference>
<dbReference type="OrthoDB" id="2196187at2759"/>
<dbReference type="FunCoup" id="A0A1Y1UT41">
    <property type="interactions" value="526"/>
</dbReference>
<reference evidence="11 12" key="1">
    <citation type="submission" date="2017-03" db="EMBL/GenBank/DDBJ databases">
        <title>Widespread Adenine N6-methylation of Active Genes in Fungi.</title>
        <authorList>
            <consortium name="DOE Joint Genome Institute"/>
            <person name="Mondo S.J."/>
            <person name="Dannebaum R.O."/>
            <person name="Kuo R.C."/>
            <person name="Louie K.B."/>
            <person name="Bewick A.J."/>
            <person name="Labutti K."/>
            <person name="Haridas S."/>
            <person name="Kuo A."/>
            <person name="Salamov A."/>
            <person name="Ahrendt S.R."/>
            <person name="Lau R."/>
            <person name="Bowen B.P."/>
            <person name="Lipzen A."/>
            <person name="Sullivan W."/>
            <person name="Andreopoulos W.B."/>
            <person name="Clum A."/>
            <person name="Lindquist E."/>
            <person name="Daum C."/>
            <person name="Northen T.R."/>
            <person name="Ramamoorthy G."/>
            <person name="Schmitz R.J."/>
            <person name="Gryganskyi A."/>
            <person name="Culley D."/>
            <person name="Magnuson J."/>
            <person name="James T.Y."/>
            <person name="O'Malley M.A."/>
            <person name="Stajich J.E."/>
            <person name="Spatafora J.W."/>
            <person name="Visel A."/>
            <person name="Grigoriev I.V."/>
        </authorList>
    </citation>
    <scope>NUCLEOTIDE SEQUENCE [LARGE SCALE GENOMIC DNA]</scope>
    <source>
        <strain evidence="11 12">NRRL Y-17943</strain>
    </source>
</reference>
<keyword evidence="3 6" id="KW-0690">Ribosome biogenesis</keyword>
<feature type="compositionally biased region" description="Basic and acidic residues" evidence="7">
    <location>
        <begin position="683"/>
        <end position="699"/>
    </location>
</feature>
<dbReference type="Pfam" id="PF21638">
    <property type="entry name" value="SDA1_C"/>
    <property type="match status" value="1"/>
</dbReference>
<feature type="domain" description="SDA1 N-terminal" evidence="9">
    <location>
        <begin position="72"/>
        <end position="460"/>
    </location>
</feature>
<proteinExistence type="inferred from homology"/>
<feature type="region of interest" description="Disordered" evidence="7">
    <location>
        <begin position="665"/>
        <end position="793"/>
    </location>
</feature>
<dbReference type="AlphaFoldDB" id="A0A1Y1UT41"/>
<dbReference type="GeneID" id="33556077"/>
<keyword evidence="4 6" id="KW-0653">Protein transport</keyword>
<comment type="function">
    <text evidence="6">Required for 60S pre-ribosomal subunits export to the cytoplasm.</text>
</comment>
<keyword evidence="2 6" id="KW-0813">Transport</keyword>
<dbReference type="InterPro" id="IPR048292">
    <property type="entry name" value="SDA1_C"/>
</dbReference>
<dbReference type="GO" id="GO:0042273">
    <property type="term" value="P:ribosomal large subunit biogenesis"/>
    <property type="evidence" value="ECO:0007669"/>
    <property type="project" value="UniProtKB-UniRule"/>
</dbReference>
<feature type="compositionally biased region" description="Basic and acidic residues" evidence="7">
    <location>
        <begin position="773"/>
        <end position="786"/>
    </location>
</feature>
<dbReference type="STRING" id="4999.A0A1Y1UT41"/>
<evidence type="ECO:0000313" key="12">
    <source>
        <dbReference type="Proteomes" id="UP000193218"/>
    </source>
</evidence>
<comment type="subcellular location">
    <subcellularLocation>
        <location evidence="6">Nucleus</location>
        <location evidence="6">Nucleolus</location>
    </subcellularLocation>
</comment>
<name>A0A1Y1UT41_9TREE</name>
<dbReference type="EMBL" id="NBSH01000001">
    <property type="protein sequence ID" value="ORX40596.1"/>
    <property type="molecule type" value="Genomic_DNA"/>
</dbReference>
<evidence type="ECO:0000256" key="1">
    <source>
        <dbReference type="ARBA" id="ARBA00005783"/>
    </source>
</evidence>
<comment type="caution">
    <text evidence="11">The sequence shown here is derived from an EMBL/GenBank/DDBJ whole genome shotgun (WGS) entry which is preliminary data.</text>
</comment>
<evidence type="ECO:0000256" key="4">
    <source>
        <dbReference type="ARBA" id="ARBA00022927"/>
    </source>
</evidence>
<dbReference type="Pfam" id="PF08158">
    <property type="entry name" value="SDA1_HEAT"/>
    <property type="match status" value="1"/>
</dbReference>
<sequence length="793" mass="88992">MVKQRNSRGILLTSNLPQLQNLIKRDPKGYKEEFLSQYNHYLSLLRLHSISTSSNQVNNDKSDEQFANLVTFVSQVAQCYPEETKELPEQLKGILLGSGTGGTAVRGDLRETAVKNLIMLRNKEVIDSIQLLQILLPLLAHVPSSLRSLIRHTILTDLKTSNQKAKNHRLNRVVQSLLFGMVESGMGAEVVGDKGKGKANKEKGGEAMWAVMMVRELWKKGVWNDAKTVSIVALAAFHPNTKVQSAAMHFFLGSEHDADEEDSDDEEAIKDARKDVRKLEHRSTVGKGSRKKEKQLALAKKDEKKKRKNAAQSTSANFPALELLHDPQTFGEKLYDNLHKHDKQYSLEHKVLIMQLLSRVMGAHKLCILGFYTYIIKYMTYHQLQVTTILVALAQSVHELTPPDVLTPVIRKIAQEFVHPGVGAEVIAAGLNSIREVCRRQPWCMEEDLLEDLIEYRKSKDKGVITASRGLLQLFREVNPGMLKKRERGKAATMGENSGQVPEYGHTKPVSQGIEGLELLEDHLNAMRREANPDEPVDSGDELSIDEDDEGGWSDWERESESSDSSGWEDVSSGEDDFEVSDSEDEEREKRKASKKGKGKTVDKVAEAEDVDMDDVDDSKSMVSMATTDVSGATKKLSLLAQQKILTPADFALLNELRLKAAKDLVTSTSSSSAKRKLAALEASKKHTSGDDQADRFLEEADILGPRKRQKQDYEERMESIRKGREGRDKFGSLKGKKMKEKESSSTNAQKKRNKPIMMALHSNSMMQKKKASLRDKQIKLRASIEKRKKAKR</sequence>
<feature type="domain" description="SDA1 C-terminal" evidence="10">
    <location>
        <begin position="744"/>
        <end position="791"/>
    </location>
</feature>
<comment type="similarity">
    <text evidence="1 6">Belongs to the SDA1 family.</text>
</comment>
<dbReference type="GO" id="GO:0000055">
    <property type="term" value="P:ribosomal large subunit export from nucleus"/>
    <property type="evidence" value="ECO:0007669"/>
    <property type="project" value="UniProtKB-UniRule"/>
</dbReference>